<sequence>MVRPRPRGRRDPGLKPDSAEDPTCMGLLHVKSYVVGKRLPSGVVRKFRKGVPAQVSSSPSDRGSKSRSRPKIALLLLQN</sequence>
<reference evidence="2 3" key="1">
    <citation type="journal article" date="2019" name="Sci. Rep.">
        <title>Orb-weaving spider Araneus ventricosus genome elucidates the spidroin gene catalogue.</title>
        <authorList>
            <person name="Kono N."/>
            <person name="Nakamura H."/>
            <person name="Ohtoshi R."/>
            <person name="Moran D.A.P."/>
            <person name="Shinohara A."/>
            <person name="Yoshida Y."/>
            <person name="Fujiwara M."/>
            <person name="Mori M."/>
            <person name="Tomita M."/>
            <person name="Arakawa K."/>
        </authorList>
    </citation>
    <scope>NUCLEOTIDE SEQUENCE [LARGE SCALE GENOMIC DNA]</scope>
</reference>
<proteinExistence type="predicted"/>
<comment type="caution">
    <text evidence="2">The sequence shown here is derived from an EMBL/GenBank/DDBJ whole genome shotgun (WGS) entry which is preliminary data.</text>
</comment>
<gene>
    <name evidence="2" type="ORF">AVEN_120781_1</name>
</gene>
<accession>A0A4Y2JSC9</accession>
<feature type="region of interest" description="Disordered" evidence="1">
    <location>
        <begin position="50"/>
        <end position="79"/>
    </location>
</feature>
<dbReference type="EMBL" id="BGPR01111677">
    <property type="protein sequence ID" value="GBM92797.1"/>
    <property type="molecule type" value="Genomic_DNA"/>
</dbReference>
<dbReference type="Proteomes" id="UP000499080">
    <property type="component" value="Unassembled WGS sequence"/>
</dbReference>
<dbReference type="AlphaFoldDB" id="A0A4Y2JSC9"/>
<evidence type="ECO:0000313" key="3">
    <source>
        <dbReference type="Proteomes" id="UP000499080"/>
    </source>
</evidence>
<feature type="region of interest" description="Disordered" evidence="1">
    <location>
        <begin position="1"/>
        <end position="22"/>
    </location>
</feature>
<protein>
    <submittedName>
        <fullName evidence="2">Uncharacterized protein</fullName>
    </submittedName>
</protein>
<feature type="compositionally biased region" description="Basic and acidic residues" evidence="1">
    <location>
        <begin position="9"/>
        <end position="18"/>
    </location>
</feature>
<evidence type="ECO:0000313" key="2">
    <source>
        <dbReference type="EMBL" id="GBM92797.1"/>
    </source>
</evidence>
<evidence type="ECO:0000256" key="1">
    <source>
        <dbReference type="SAM" id="MobiDB-lite"/>
    </source>
</evidence>
<keyword evidence="3" id="KW-1185">Reference proteome</keyword>
<name>A0A4Y2JSC9_ARAVE</name>
<organism evidence="2 3">
    <name type="scientific">Araneus ventricosus</name>
    <name type="common">Orbweaver spider</name>
    <name type="synonym">Epeira ventricosa</name>
    <dbReference type="NCBI Taxonomy" id="182803"/>
    <lineage>
        <taxon>Eukaryota</taxon>
        <taxon>Metazoa</taxon>
        <taxon>Ecdysozoa</taxon>
        <taxon>Arthropoda</taxon>
        <taxon>Chelicerata</taxon>
        <taxon>Arachnida</taxon>
        <taxon>Araneae</taxon>
        <taxon>Araneomorphae</taxon>
        <taxon>Entelegynae</taxon>
        <taxon>Araneoidea</taxon>
        <taxon>Araneidae</taxon>
        <taxon>Araneus</taxon>
    </lineage>
</organism>
<feature type="non-terminal residue" evidence="2">
    <location>
        <position position="79"/>
    </location>
</feature>